<dbReference type="Proteomes" id="UP000009374">
    <property type="component" value="Unassembled WGS sequence"/>
</dbReference>
<sequence length="211" mass="23291">METLSLQDLVDSLRRLLSLSTRELAQRSGITASSNLREWVRGLPSRLSPARQEKVLSVVGLDREKGGLRPGLHRWTLNEETAGLVLPVLETLGALPSGMTLVRTESGLFSGHLLVLSREDVRILLTIPEASTTDPERLARSVAGESLPLREIVLSPPEMSRLLVPELSLDSFDSLLPPVHVSSGEWTFERLFERLWADGIDPAEAARRLGF</sequence>
<accession>C6HWK5</accession>
<evidence type="ECO:0000313" key="1">
    <source>
        <dbReference type="EMBL" id="EES52981.1"/>
    </source>
</evidence>
<dbReference type="AlphaFoldDB" id="C6HWK5"/>
<reference evidence="1 2" key="1">
    <citation type="journal article" date="2009" name="Appl. Environ. Microbiol.">
        <title>Community genomic and proteomic analyses of chemoautotrophic iron-oxidizing "Leptospirillum rubarum" (Group II) and "Leptospirillum ferrodiazotrophum" (Group III) bacteria in acid mine drainage biofilms.</title>
        <authorList>
            <person name="Goltsman D.S."/>
            <person name="Denef V.J."/>
            <person name="Singer S.W."/>
            <person name="VerBerkmoes N.C."/>
            <person name="Lefsrud M."/>
            <person name="Mueller R.S."/>
            <person name="Dick G.J."/>
            <person name="Sun C.L."/>
            <person name="Wheeler K.E."/>
            <person name="Zemla A."/>
            <person name="Baker B.J."/>
            <person name="Hauser L."/>
            <person name="Land M."/>
            <person name="Shah M.B."/>
            <person name="Thelen M.P."/>
            <person name="Hettich R.L."/>
            <person name="Banfield J.F."/>
        </authorList>
    </citation>
    <scope>NUCLEOTIDE SEQUENCE [LARGE SCALE GENOMIC DNA]</scope>
</reference>
<organism evidence="1 2">
    <name type="scientific">Leptospirillum ferrodiazotrophum</name>
    <dbReference type="NCBI Taxonomy" id="412449"/>
    <lineage>
        <taxon>Bacteria</taxon>
        <taxon>Pseudomonadati</taxon>
        <taxon>Nitrospirota</taxon>
        <taxon>Nitrospiria</taxon>
        <taxon>Nitrospirales</taxon>
        <taxon>Nitrospiraceae</taxon>
        <taxon>Leptospirillum</taxon>
    </lineage>
</organism>
<evidence type="ECO:0000313" key="2">
    <source>
        <dbReference type="Proteomes" id="UP000009374"/>
    </source>
</evidence>
<proteinExistence type="predicted"/>
<dbReference type="EMBL" id="GG693870">
    <property type="protein sequence ID" value="EES52981.1"/>
    <property type="molecule type" value="Genomic_DNA"/>
</dbReference>
<name>C6HWK5_9BACT</name>
<protein>
    <submittedName>
        <fullName evidence="1">Uncharacterized protein</fullName>
    </submittedName>
</protein>
<gene>
    <name evidence="1" type="ORF">UBAL3_80630038</name>
</gene>
<keyword evidence="2" id="KW-1185">Reference proteome</keyword>